<protein>
    <recommendedName>
        <fullName evidence="3">DUF3072 domain-containing protein</fullName>
    </recommendedName>
</protein>
<proteinExistence type="predicted"/>
<comment type="caution">
    <text evidence="1">The sequence shown here is derived from an EMBL/GenBank/DDBJ whole genome shotgun (WGS) entry which is preliminary data.</text>
</comment>
<sequence length="52" mass="5724">MSTRRADGQPETEADTKFFDLRAEGYLGPIDQDGNPVTDGEAVEILNRLQEG</sequence>
<dbReference type="EMBL" id="BAAAUX010000001">
    <property type="protein sequence ID" value="GAA2773895.1"/>
    <property type="molecule type" value="Genomic_DNA"/>
</dbReference>
<organism evidence="1 2">
    <name type="scientific">Saccharopolyspora taberi</name>
    <dbReference type="NCBI Taxonomy" id="60895"/>
    <lineage>
        <taxon>Bacteria</taxon>
        <taxon>Bacillati</taxon>
        <taxon>Actinomycetota</taxon>
        <taxon>Actinomycetes</taxon>
        <taxon>Pseudonocardiales</taxon>
        <taxon>Pseudonocardiaceae</taxon>
        <taxon>Saccharopolyspora</taxon>
    </lineage>
</organism>
<dbReference type="RefSeq" id="WP_344677392.1">
    <property type="nucleotide sequence ID" value="NZ_BAAAUX010000001.1"/>
</dbReference>
<evidence type="ECO:0008006" key="3">
    <source>
        <dbReference type="Google" id="ProtNLM"/>
    </source>
</evidence>
<name>A0ABN3V1E1_9PSEU</name>
<evidence type="ECO:0000313" key="1">
    <source>
        <dbReference type="EMBL" id="GAA2773895.1"/>
    </source>
</evidence>
<evidence type="ECO:0000313" key="2">
    <source>
        <dbReference type="Proteomes" id="UP001500979"/>
    </source>
</evidence>
<gene>
    <name evidence="1" type="ORF">GCM10010470_02110</name>
</gene>
<reference evidence="1 2" key="1">
    <citation type="journal article" date="2019" name="Int. J. Syst. Evol. Microbiol.">
        <title>The Global Catalogue of Microorganisms (GCM) 10K type strain sequencing project: providing services to taxonomists for standard genome sequencing and annotation.</title>
        <authorList>
            <consortium name="The Broad Institute Genomics Platform"/>
            <consortium name="The Broad Institute Genome Sequencing Center for Infectious Disease"/>
            <person name="Wu L."/>
            <person name="Ma J."/>
        </authorList>
    </citation>
    <scope>NUCLEOTIDE SEQUENCE [LARGE SCALE GENOMIC DNA]</scope>
    <source>
        <strain evidence="1 2">JCM 9383</strain>
    </source>
</reference>
<dbReference type="Proteomes" id="UP001500979">
    <property type="component" value="Unassembled WGS sequence"/>
</dbReference>
<accession>A0ABN3V1E1</accession>
<keyword evidence="2" id="KW-1185">Reference proteome</keyword>